<dbReference type="Proteomes" id="UP000249364">
    <property type="component" value="Unassembled WGS sequence"/>
</dbReference>
<sequence>MTQDLAQFAAERGVKYFMISFTDLFGGQRAKLVPAQAIADMQEDGAGFAGFATWLDLTPAHPDMLAVPDPSSVIQLPWKPEVAWVAADCVMEGQDVAQAPRNVLRRQIAKAAQEGLHVKTGIEAEFFLLTPDGKQISDPFDTAEKPCYDQQAVMRRYDVVREICDYMLDLGWGPYQTDHEDANGQFEMNWEFDDALATADKHSFFKFMVKSVAEAHGLRATFMPKPIEGLTGNGCHVHVSVWDAPGRGKGKNAFATATGEGPTRELGLSDQGAYFLGGIMKHASALAAITNPTVNSYKRINAPRTLSGATWAPNSVTWTGNNRTHMVRVPGPGRFELRLPDGAANPYLLQAVIIAAGLSGIHSKADPGQRWDIDMYAEGHKVEGAPKLPLNLLDALRAYEADDALMEMMGAEFSQAFLKLKRQEWNSFVSHFSRWERENTLDI</sequence>
<evidence type="ECO:0000313" key="13">
    <source>
        <dbReference type="Proteomes" id="UP000249364"/>
    </source>
</evidence>
<dbReference type="Gene3D" id="3.10.20.70">
    <property type="entry name" value="Glutamine synthetase, N-terminal domain"/>
    <property type="match status" value="1"/>
</dbReference>
<dbReference type="GO" id="GO:0004356">
    <property type="term" value="F:glutamine synthetase activity"/>
    <property type="evidence" value="ECO:0007669"/>
    <property type="project" value="InterPro"/>
</dbReference>
<accession>A0A2W7QL43</accession>
<evidence type="ECO:0000256" key="5">
    <source>
        <dbReference type="ARBA" id="ARBA00022840"/>
    </source>
</evidence>
<dbReference type="NCBIfam" id="TIGR03105">
    <property type="entry name" value="gln_synth_III"/>
    <property type="match status" value="1"/>
</dbReference>
<dbReference type="PANTHER" id="PTHR43785:SF14">
    <property type="entry name" value="GLUTAMINE SYNTHETASE"/>
    <property type="match status" value="1"/>
</dbReference>
<evidence type="ECO:0000256" key="6">
    <source>
        <dbReference type="ARBA" id="ARBA00022842"/>
    </source>
</evidence>
<dbReference type="RefSeq" id="WP_071471008.1">
    <property type="nucleotide sequence ID" value="NZ_MEHT01000046.1"/>
</dbReference>
<evidence type="ECO:0000313" key="12">
    <source>
        <dbReference type="EMBL" id="PZX41969.1"/>
    </source>
</evidence>
<evidence type="ECO:0000259" key="10">
    <source>
        <dbReference type="PROSITE" id="PS51986"/>
    </source>
</evidence>
<organism evidence="12 13">
    <name type="scientific">Roseinatronobacter thiooxidans</name>
    <dbReference type="NCBI Taxonomy" id="121821"/>
    <lineage>
        <taxon>Bacteria</taxon>
        <taxon>Pseudomonadati</taxon>
        <taxon>Pseudomonadota</taxon>
        <taxon>Alphaproteobacteria</taxon>
        <taxon>Rhodobacterales</taxon>
        <taxon>Paracoccaceae</taxon>
        <taxon>Roseinatronobacter</taxon>
    </lineage>
</organism>
<evidence type="ECO:0000256" key="3">
    <source>
        <dbReference type="ARBA" id="ARBA00022598"/>
    </source>
</evidence>
<dbReference type="OrthoDB" id="9807095at2"/>
<evidence type="ECO:0000256" key="7">
    <source>
        <dbReference type="ARBA" id="ARBA00023231"/>
    </source>
</evidence>
<dbReference type="PROSITE" id="PS51987">
    <property type="entry name" value="GS_CATALYTIC"/>
    <property type="match status" value="1"/>
</dbReference>
<dbReference type="PROSITE" id="PS00181">
    <property type="entry name" value="GLNA_ATP"/>
    <property type="match status" value="1"/>
</dbReference>
<evidence type="ECO:0000259" key="11">
    <source>
        <dbReference type="PROSITE" id="PS51987"/>
    </source>
</evidence>
<dbReference type="PROSITE" id="PS51986">
    <property type="entry name" value="GS_BETA_GRASP"/>
    <property type="match status" value="1"/>
</dbReference>
<dbReference type="EMBL" id="QKZQ01000010">
    <property type="protein sequence ID" value="PZX41969.1"/>
    <property type="molecule type" value="Genomic_DNA"/>
</dbReference>
<dbReference type="InterPro" id="IPR027303">
    <property type="entry name" value="Gln_synth_gly_rich_site"/>
</dbReference>
<dbReference type="InterPro" id="IPR014746">
    <property type="entry name" value="Gln_synth/guanido_kin_cat_dom"/>
</dbReference>
<keyword evidence="3" id="KW-0436">Ligase</keyword>
<keyword evidence="13" id="KW-1185">Reference proteome</keyword>
<comment type="caution">
    <text evidence="12">The sequence shown here is derived from an EMBL/GenBank/DDBJ whole genome shotgun (WGS) entry which is preliminary data.</text>
</comment>
<comment type="similarity">
    <text evidence="8 9">Belongs to the glutamine synthetase family.</text>
</comment>
<dbReference type="STRING" id="121821.GCA_001870675_03225"/>
<gene>
    <name evidence="12" type="ORF">LY56_02261</name>
</gene>
<evidence type="ECO:0000256" key="2">
    <source>
        <dbReference type="ARBA" id="ARBA00003117"/>
    </source>
</evidence>
<evidence type="ECO:0000256" key="9">
    <source>
        <dbReference type="RuleBase" id="RU000384"/>
    </source>
</evidence>
<evidence type="ECO:0000256" key="4">
    <source>
        <dbReference type="ARBA" id="ARBA00022741"/>
    </source>
</evidence>
<feature type="domain" description="GS beta-grasp" evidence="10">
    <location>
        <begin position="12"/>
        <end position="94"/>
    </location>
</feature>
<comment type="cofactor">
    <cofactor evidence="1">
        <name>Mg(2+)</name>
        <dbReference type="ChEBI" id="CHEBI:18420"/>
    </cofactor>
</comment>
<dbReference type="SUPFAM" id="SSF55931">
    <property type="entry name" value="Glutamine synthetase/guanido kinase"/>
    <property type="match status" value="1"/>
</dbReference>
<dbReference type="GO" id="GO:0006542">
    <property type="term" value="P:glutamine biosynthetic process"/>
    <property type="evidence" value="ECO:0007669"/>
    <property type="project" value="InterPro"/>
</dbReference>
<dbReference type="SMART" id="SM01230">
    <property type="entry name" value="Gln-synt_C"/>
    <property type="match status" value="1"/>
</dbReference>
<dbReference type="InterPro" id="IPR017536">
    <property type="entry name" value="Glutamine_synthetase_typeIII"/>
</dbReference>
<dbReference type="Gene3D" id="3.30.590.10">
    <property type="entry name" value="Glutamine synthetase/guanido kinase, catalytic domain"/>
    <property type="match status" value="1"/>
</dbReference>
<dbReference type="InterPro" id="IPR008147">
    <property type="entry name" value="Gln_synt_N"/>
</dbReference>
<keyword evidence="7" id="KW-0535">Nitrogen fixation</keyword>
<dbReference type="InterPro" id="IPR008146">
    <property type="entry name" value="Gln_synth_cat_dom"/>
</dbReference>
<protein>
    <submittedName>
        <fullName evidence="12">Gamma-glutamylmethylamide synthetase</fullName>
    </submittedName>
</protein>
<dbReference type="SUPFAM" id="SSF54368">
    <property type="entry name" value="Glutamine synthetase, N-terminal domain"/>
    <property type="match status" value="1"/>
</dbReference>
<keyword evidence="5" id="KW-0067">ATP-binding</keyword>
<keyword evidence="6" id="KW-0460">Magnesium</keyword>
<evidence type="ECO:0000256" key="8">
    <source>
        <dbReference type="PROSITE-ProRule" id="PRU01330"/>
    </source>
</evidence>
<name>A0A2W7QL43_9RHOB</name>
<dbReference type="Pfam" id="PF00120">
    <property type="entry name" value="Gln-synt_C"/>
    <property type="match status" value="1"/>
</dbReference>
<evidence type="ECO:0000256" key="1">
    <source>
        <dbReference type="ARBA" id="ARBA00001946"/>
    </source>
</evidence>
<keyword evidence="4" id="KW-0547">Nucleotide-binding</keyword>
<dbReference type="PANTHER" id="PTHR43785">
    <property type="entry name" value="GAMMA-GLUTAMYLPUTRESCINE SYNTHETASE"/>
    <property type="match status" value="1"/>
</dbReference>
<feature type="domain" description="GS catalytic" evidence="11">
    <location>
        <begin position="100"/>
        <end position="443"/>
    </location>
</feature>
<proteinExistence type="inferred from homology"/>
<dbReference type="GO" id="GO:0005524">
    <property type="term" value="F:ATP binding"/>
    <property type="evidence" value="ECO:0007669"/>
    <property type="project" value="UniProtKB-KW"/>
</dbReference>
<reference evidence="12 13" key="1">
    <citation type="submission" date="2018-06" db="EMBL/GenBank/DDBJ databases">
        <title>Genomic Encyclopedia of Archaeal and Bacterial Type Strains, Phase II (KMG-II): from individual species to whole genera.</title>
        <authorList>
            <person name="Goeker M."/>
        </authorList>
    </citation>
    <scope>NUCLEOTIDE SEQUENCE [LARGE SCALE GENOMIC DNA]</scope>
    <source>
        <strain evidence="12 13">DSM 13087</strain>
    </source>
</reference>
<dbReference type="InterPro" id="IPR036651">
    <property type="entry name" value="Gln_synt_N_sf"/>
</dbReference>
<dbReference type="AlphaFoldDB" id="A0A2W7QL43"/>
<comment type="function">
    <text evidence="2">Catalyzes the ATP-dependent biosynthesis of glutamine from glutamate and ammonia.</text>
</comment>